<dbReference type="InterPro" id="IPR029044">
    <property type="entry name" value="Nucleotide-diphossugar_trans"/>
</dbReference>
<evidence type="ECO:0000256" key="11">
    <source>
        <dbReference type="ARBA" id="ARBA00022989"/>
    </source>
</evidence>
<dbReference type="Ensembl" id="ENSMMOT00000026624.1">
    <property type="protein sequence ID" value="ENSMMOP00000026182.1"/>
    <property type="gene ID" value="ENSMMOG00000019851.1"/>
</dbReference>
<dbReference type="FunFam" id="3.90.550.10:FF:000021">
    <property type="entry name" value="Polypeptide N-acetylgalactosaminyltransferase"/>
    <property type="match status" value="1"/>
</dbReference>
<keyword evidence="10" id="KW-0735">Signal-anchor</keyword>
<dbReference type="InterPro" id="IPR000772">
    <property type="entry name" value="Ricin_B_lectin"/>
</dbReference>
<keyword evidence="5 17" id="KW-0328">Glycosyltransferase</keyword>
<evidence type="ECO:0000256" key="12">
    <source>
        <dbReference type="ARBA" id="ARBA00023034"/>
    </source>
</evidence>
<evidence type="ECO:0000256" key="10">
    <source>
        <dbReference type="ARBA" id="ARBA00022968"/>
    </source>
</evidence>
<keyword evidence="14 17" id="KW-1015">Disulfide bond</keyword>
<evidence type="ECO:0000256" key="5">
    <source>
        <dbReference type="ARBA" id="ARBA00022676"/>
    </source>
</evidence>
<dbReference type="SMART" id="SM00458">
    <property type="entry name" value="RICIN"/>
    <property type="match status" value="1"/>
</dbReference>
<feature type="transmembrane region" description="Helical" evidence="17">
    <location>
        <begin position="12"/>
        <end position="31"/>
    </location>
</feature>
<dbReference type="InterPro" id="IPR001173">
    <property type="entry name" value="Glyco_trans_2-like"/>
</dbReference>
<evidence type="ECO:0000256" key="2">
    <source>
        <dbReference type="ARBA" id="ARBA00004323"/>
    </source>
</evidence>
<keyword evidence="7 17" id="KW-0812">Transmembrane</keyword>
<evidence type="ECO:0000313" key="20">
    <source>
        <dbReference type="Proteomes" id="UP000261620"/>
    </source>
</evidence>
<comment type="function">
    <text evidence="16">Catalyzes the initial reaction in O-linked oligosaccharide biosynthesis, the transfer of an N-acetyl-D-galactosamine residue to a serine or threonine residue on the protein receptor. Has activity toward non-glycosylated peptides such as Muc5AC, Muc1a and EA2, and no detectable activity with Muc2 and Muc7. Displays enzymatic activity toward the Gal-NAc-Muc5AC glycopeptide, but no detectable activity to mono-GalNAc-glycosylated Muc1a, Muc2, Muc7 and EA2. May play an important role in the initial step of mucin-type oligosaccharide biosynthesis in digestive organs.</text>
</comment>
<dbReference type="EC" id="2.4.1.-" evidence="17"/>
<evidence type="ECO:0000259" key="18">
    <source>
        <dbReference type="SMART" id="SM00458"/>
    </source>
</evidence>
<evidence type="ECO:0000256" key="16">
    <source>
        <dbReference type="ARBA" id="ARBA00059994"/>
    </source>
</evidence>
<dbReference type="Proteomes" id="UP000261620">
    <property type="component" value="Unplaced"/>
</dbReference>
<reference evidence="19" key="1">
    <citation type="submission" date="2025-08" db="UniProtKB">
        <authorList>
            <consortium name="Ensembl"/>
        </authorList>
    </citation>
    <scope>IDENTIFICATION</scope>
</reference>
<dbReference type="GO" id="GO:0030246">
    <property type="term" value="F:carbohydrate binding"/>
    <property type="evidence" value="ECO:0007669"/>
    <property type="project" value="UniProtKB-KW"/>
</dbReference>
<evidence type="ECO:0000256" key="7">
    <source>
        <dbReference type="ARBA" id="ARBA00022692"/>
    </source>
</evidence>
<evidence type="ECO:0000256" key="8">
    <source>
        <dbReference type="ARBA" id="ARBA00022723"/>
    </source>
</evidence>
<dbReference type="GO" id="GO:0016266">
    <property type="term" value="P:protein O-linked glycosylation via N-acetyl-galactosamine"/>
    <property type="evidence" value="ECO:0007669"/>
    <property type="project" value="UniProtKB-ARBA"/>
</dbReference>
<keyword evidence="12 17" id="KW-0333">Golgi apparatus</keyword>
<sequence>MAVCGRKNRPKLLLCLFGVTLVGYLMFFRHGHSAVSAGNRREAPAERDGDDEWLKKPVYEKPPLDLNALGELGRAVKLALNDEEKLQEEQSVKKHQINTYVSDKISLHRRLPERWNPLCKELKYDYRSLPTTSVVIAFYNEAWSTLLRTVHTHLKEPLEKYLTGLRKVRLIRATKREGLVRARLLGASITTGDVLTFLDCHCECHEGWLEPLLHRIKEEPSAVVCPVIDVIDWNTFQYLGNSGEPQIGGFDWRLVFTWHTVPHHEQKRRRSPTDVIRSPTMAGGLFAVSKKYFHYLGTYDTGMEVWGGENLEFSFRIWQCGGSLEIHPCSHVGHVFPKRAPYSRSKALANSVRAAEVWMDEYKEVYYHRNPHARLEAFGDVTERKILRQKLGCKSFRWYLDNVYPDIHVPEDRPGMFGMIKNRGKTNYCFDYSPADENVVVGQRVILYPCHGMGQNQFFELSLGGEIRYNTRIPAGCIMGDNISTYLTVQLCKQRGQPVPADQKFVLREDGSLYHVLSQKCVQAMDKTDNGTPAPALQPCSESLHQKWFFEERS</sequence>
<dbReference type="GO" id="GO:0004653">
    <property type="term" value="F:polypeptide N-acetylgalactosaminyltransferase activity"/>
    <property type="evidence" value="ECO:0007669"/>
    <property type="project" value="TreeGrafter"/>
</dbReference>
<keyword evidence="9 17" id="KW-0430">Lectin</keyword>
<comment type="similarity">
    <text evidence="4 17">Belongs to the glycosyltransferase 2 family. GalNAc-T subfamily.</text>
</comment>
<comment type="pathway">
    <text evidence="3 17">Protein modification; protein glycosylation.</text>
</comment>
<keyword evidence="13 17" id="KW-0472">Membrane</keyword>
<evidence type="ECO:0000256" key="17">
    <source>
        <dbReference type="RuleBase" id="RU361242"/>
    </source>
</evidence>
<evidence type="ECO:0000256" key="15">
    <source>
        <dbReference type="ARBA" id="ARBA00023211"/>
    </source>
</evidence>
<dbReference type="GO" id="GO:0046872">
    <property type="term" value="F:metal ion binding"/>
    <property type="evidence" value="ECO:0007669"/>
    <property type="project" value="UniProtKB-KW"/>
</dbReference>
<evidence type="ECO:0000256" key="6">
    <source>
        <dbReference type="ARBA" id="ARBA00022679"/>
    </source>
</evidence>
<accession>A0A3Q4BVZ9</accession>
<comment type="cofactor">
    <cofactor evidence="1 17">
        <name>Mn(2+)</name>
        <dbReference type="ChEBI" id="CHEBI:29035"/>
    </cofactor>
</comment>
<keyword evidence="6 17" id="KW-0808">Transferase</keyword>
<evidence type="ECO:0000313" key="19">
    <source>
        <dbReference type="Ensembl" id="ENSMMOP00000026182.1"/>
    </source>
</evidence>
<dbReference type="SUPFAM" id="SSF53448">
    <property type="entry name" value="Nucleotide-diphospho-sugar transferases"/>
    <property type="match status" value="1"/>
</dbReference>
<evidence type="ECO:0000256" key="13">
    <source>
        <dbReference type="ARBA" id="ARBA00023136"/>
    </source>
</evidence>
<protein>
    <recommendedName>
        <fullName evidence="17">Polypeptide N-acetylgalactosaminyltransferase</fullName>
        <ecNumber evidence="17">2.4.1.-</ecNumber>
    </recommendedName>
    <alternativeName>
        <fullName evidence="17">Protein-UDP acetylgalactosaminyltransferase</fullName>
    </alternativeName>
</protein>
<dbReference type="SUPFAM" id="SSF50370">
    <property type="entry name" value="Ricin B-like lectins"/>
    <property type="match status" value="1"/>
</dbReference>
<dbReference type="GO" id="GO:0000139">
    <property type="term" value="C:Golgi membrane"/>
    <property type="evidence" value="ECO:0007669"/>
    <property type="project" value="UniProtKB-SubCell"/>
</dbReference>
<evidence type="ECO:0000256" key="1">
    <source>
        <dbReference type="ARBA" id="ARBA00001936"/>
    </source>
</evidence>
<keyword evidence="11 17" id="KW-1133">Transmembrane helix</keyword>
<dbReference type="Gene3D" id="3.90.550.10">
    <property type="entry name" value="Spore Coat Polysaccharide Biosynthesis Protein SpsA, Chain A"/>
    <property type="match status" value="1"/>
</dbReference>
<dbReference type="CDD" id="cd02510">
    <property type="entry name" value="pp-GalNAc-T"/>
    <property type="match status" value="1"/>
</dbReference>
<dbReference type="STRING" id="94237.ENSMMOP00000026182"/>
<evidence type="ECO:0000256" key="14">
    <source>
        <dbReference type="ARBA" id="ARBA00023157"/>
    </source>
</evidence>
<dbReference type="PANTHER" id="PTHR11675:SF18">
    <property type="entry name" value="POLYPEPTIDE N-ACETYLGALACTOSAMINYLTRANSFERASE 12"/>
    <property type="match status" value="1"/>
</dbReference>
<dbReference type="InterPro" id="IPR035992">
    <property type="entry name" value="Ricin_B-like_lectins"/>
</dbReference>
<dbReference type="PANTHER" id="PTHR11675">
    <property type="entry name" value="N-ACETYLGALACTOSAMINYLTRANSFERASE"/>
    <property type="match status" value="1"/>
</dbReference>
<dbReference type="Pfam" id="PF00652">
    <property type="entry name" value="Ricin_B_lectin"/>
    <property type="match status" value="1"/>
</dbReference>
<proteinExistence type="inferred from homology"/>
<dbReference type="AlphaFoldDB" id="A0A3Q4BVZ9"/>
<dbReference type="PROSITE" id="PS50231">
    <property type="entry name" value="RICIN_B_LECTIN"/>
    <property type="match status" value="1"/>
</dbReference>
<evidence type="ECO:0000256" key="4">
    <source>
        <dbReference type="ARBA" id="ARBA00005680"/>
    </source>
</evidence>
<dbReference type="Gene3D" id="2.80.10.50">
    <property type="match status" value="1"/>
</dbReference>
<comment type="subcellular location">
    <subcellularLocation>
        <location evidence="2 17">Golgi apparatus membrane</location>
        <topology evidence="2 17">Single-pass type II membrane protein</topology>
    </subcellularLocation>
</comment>
<keyword evidence="15 17" id="KW-0464">Manganese</keyword>
<evidence type="ECO:0000256" key="3">
    <source>
        <dbReference type="ARBA" id="ARBA00004922"/>
    </source>
</evidence>
<dbReference type="OMA" id="ENQIMGH"/>
<keyword evidence="20" id="KW-1185">Reference proteome</keyword>
<reference evidence="19" key="2">
    <citation type="submission" date="2025-09" db="UniProtKB">
        <authorList>
            <consortium name="Ensembl"/>
        </authorList>
    </citation>
    <scope>IDENTIFICATION</scope>
</reference>
<evidence type="ECO:0000256" key="9">
    <source>
        <dbReference type="ARBA" id="ARBA00022734"/>
    </source>
</evidence>
<name>A0A3Q4BVZ9_MOLML</name>
<dbReference type="FunFam" id="2.80.10.50:FF:000057">
    <property type="entry name" value="Polypeptide N-acetylgalactosaminyltransferase"/>
    <property type="match status" value="1"/>
</dbReference>
<dbReference type="UniPathway" id="UPA00378"/>
<feature type="domain" description="Ricin B lectin" evidence="18">
    <location>
        <begin position="416"/>
        <end position="551"/>
    </location>
</feature>
<dbReference type="InterPro" id="IPR045885">
    <property type="entry name" value="GalNAc-T"/>
</dbReference>
<organism evidence="19 20">
    <name type="scientific">Mola mola</name>
    <name type="common">Ocean sunfish</name>
    <name type="synonym">Tetraodon mola</name>
    <dbReference type="NCBI Taxonomy" id="94237"/>
    <lineage>
        <taxon>Eukaryota</taxon>
        <taxon>Metazoa</taxon>
        <taxon>Chordata</taxon>
        <taxon>Craniata</taxon>
        <taxon>Vertebrata</taxon>
        <taxon>Euteleostomi</taxon>
        <taxon>Actinopterygii</taxon>
        <taxon>Neopterygii</taxon>
        <taxon>Teleostei</taxon>
        <taxon>Neoteleostei</taxon>
        <taxon>Acanthomorphata</taxon>
        <taxon>Eupercaria</taxon>
        <taxon>Tetraodontiformes</taxon>
        <taxon>Molidae</taxon>
        <taxon>Mola</taxon>
    </lineage>
</organism>
<dbReference type="Pfam" id="PF00535">
    <property type="entry name" value="Glycos_transf_2"/>
    <property type="match status" value="1"/>
</dbReference>
<keyword evidence="8" id="KW-0479">Metal-binding</keyword>